<keyword evidence="10" id="KW-1185">Reference proteome</keyword>
<evidence type="ECO:0000256" key="7">
    <source>
        <dbReference type="RuleBase" id="RU003879"/>
    </source>
</evidence>
<dbReference type="Proteomes" id="UP000478417">
    <property type="component" value="Unassembled WGS sequence"/>
</dbReference>
<keyword evidence="6 8" id="KW-0472">Membrane</keyword>
<evidence type="ECO:0000256" key="6">
    <source>
        <dbReference type="ARBA" id="ARBA00023136"/>
    </source>
</evidence>
<dbReference type="GO" id="GO:0015031">
    <property type="term" value="P:protein transport"/>
    <property type="evidence" value="ECO:0007669"/>
    <property type="project" value="UniProtKB-KW"/>
</dbReference>
<dbReference type="PANTHER" id="PTHR30558">
    <property type="entry name" value="EXBD MEMBRANE COMPONENT OF PMF-DRIVEN MACROMOLECULE IMPORT SYSTEM"/>
    <property type="match status" value="1"/>
</dbReference>
<evidence type="ECO:0000256" key="5">
    <source>
        <dbReference type="ARBA" id="ARBA00022989"/>
    </source>
</evidence>
<keyword evidence="4 7" id="KW-0812">Transmembrane</keyword>
<gene>
    <name evidence="9" type="ORF">G0Q06_12230</name>
</gene>
<dbReference type="Pfam" id="PF02472">
    <property type="entry name" value="ExbD"/>
    <property type="match status" value="1"/>
</dbReference>
<name>A0A6B2M542_9BACT</name>
<comment type="similarity">
    <text evidence="2 7">Belongs to the ExbD/TolR family.</text>
</comment>
<evidence type="ECO:0000256" key="1">
    <source>
        <dbReference type="ARBA" id="ARBA00004162"/>
    </source>
</evidence>
<organism evidence="9 10">
    <name type="scientific">Oceanipulchritudo coccoides</name>
    <dbReference type="NCBI Taxonomy" id="2706888"/>
    <lineage>
        <taxon>Bacteria</taxon>
        <taxon>Pseudomonadati</taxon>
        <taxon>Verrucomicrobiota</taxon>
        <taxon>Opitutia</taxon>
        <taxon>Puniceicoccales</taxon>
        <taxon>Oceanipulchritudinaceae</taxon>
        <taxon>Oceanipulchritudo</taxon>
    </lineage>
</organism>
<dbReference type="EMBL" id="JAAGNX010000003">
    <property type="protein sequence ID" value="NDV63224.1"/>
    <property type="molecule type" value="Genomic_DNA"/>
</dbReference>
<comment type="caution">
    <text evidence="9">The sequence shown here is derived from an EMBL/GenBank/DDBJ whole genome shotgun (WGS) entry which is preliminary data.</text>
</comment>
<evidence type="ECO:0000256" key="4">
    <source>
        <dbReference type="ARBA" id="ARBA00022692"/>
    </source>
</evidence>
<keyword evidence="5 8" id="KW-1133">Transmembrane helix</keyword>
<comment type="subcellular location">
    <subcellularLocation>
        <location evidence="1">Cell membrane</location>
        <topology evidence="1">Single-pass membrane protein</topology>
    </subcellularLocation>
    <subcellularLocation>
        <location evidence="7">Cell membrane</location>
        <topology evidence="7">Single-pass type II membrane protein</topology>
    </subcellularLocation>
</comment>
<evidence type="ECO:0000256" key="8">
    <source>
        <dbReference type="SAM" id="Phobius"/>
    </source>
</evidence>
<evidence type="ECO:0000313" key="10">
    <source>
        <dbReference type="Proteomes" id="UP000478417"/>
    </source>
</evidence>
<dbReference type="RefSeq" id="WP_163966472.1">
    <property type="nucleotide sequence ID" value="NZ_JAAGNX010000003.1"/>
</dbReference>
<evidence type="ECO:0000313" key="9">
    <source>
        <dbReference type="EMBL" id="NDV63224.1"/>
    </source>
</evidence>
<keyword evidence="7" id="KW-0653">Protein transport</keyword>
<dbReference type="GO" id="GO:0022857">
    <property type="term" value="F:transmembrane transporter activity"/>
    <property type="evidence" value="ECO:0007669"/>
    <property type="project" value="InterPro"/>
</dbReference>
<keyword evidence="7" id="KW-0813">Transport</keyword>
<evidence type="ECO:0000256" key="2">
    <source>
        <dbReference type="ARBA" id="ARBA00005811"/>
    </source>
</evidence>
<sequence>MSVIPKRRRRKAEINIVPLVDVLVVLIFFFLVSMQFRNLTLLNLTLPKIETAGKEEPSESLQVGVDVDGKFYVNGKEVDQETLVDAVEEIGRLSPETPVLIMADENSLLHKVTFVMDTCRKAGLEKVRLQSR</sequence>
<evidence type="ECO:0000256" key="3">
    <source>
        <dbReference type="ARBA" id="ARBA00022475"/>
    </source>
</evidence>
<protein>
    <submittedName>
        <fullName evidence="9">Biopolymer transporter ExbD</fullName>
    </submittedName>
</protein>
<reference evidence="9 10" key="1">
    <citation type="submission" date="2020-02" db="EMBL/GenBank/DDBJ databases">
        <title>Albibacoteraceae fam. nov., the first described family within the subdivision 4 Verrucomicrobia.</title>
        <authorList>
            <person name="Xi F."/>
        </authorList>
    </citation>
    <scope>NUCLEOTIDE SEQUENCE [LARGE SCALE GENOMIC DNA]</scope>
    <source>
        <strain evidence="9 10">CK1056</strain>
    </source>
</reference>
<feature type="transmembrane region" description="Helical" evidence="8">
    <location>
        <begin position="12"/>
        <end position="32"/>
    </location>
</feature>
<dbReference type="InterPro" id="IPR003400">
    <property type="entry name" value="ExbD"/>
</dbReference>
<dbReference type="PANTHER" id="PTHR30558:SF7">
    <property type="entry name" value="TOL-PAL SYSTEM PROTEIN TOLR"/>
    <property type="match status" value="1"/>
</dbReference>
<dbReference type="AlphaFoldDB" id="A0A6B2M542"/>
<dbReference type="GO" id="GO:0005886">
    <property type="term" value="C:plasma membrane"/>
    <property type="evidence" value="ECO:0007669"/>
    <property type="project" value="UniProtKB-SubCell"/>
</dbReference>
<proteinExistence type="inferred from homology"/>
<keyword evidence="3" id="KW-1003">Cell membrane</keyword>
<accession>A0A6B2M542</accession>
<dbReference type="Gene3D" id="3.30.420.270">
    <property type="match status" value="1"/>
</dbReference>